<evidence type="ECO:0000256" key="11">
    <source>
        <dbReference type="ARBA" id="ARBA00034776"/>
    </source>
</evidence>
<evidence type="ECO:0000256" key="3">
    <source>
        <dbReference type="ARBA" id="ARBA00004657"/>
    </source>
</evidence>
<evidence type="ECO:0000256" key="13">
    <source>
        <dbReference type="ARBA" id="ARBA00093507"/>
    </source>
</evidence>
<comment type="caution">
    <text evidence="14">The sequence shown here is derived from an EMBL/GenBank/DDBJ whole genome shotgun (WGS) entry which is preliminary data.</text>
</comment>
<dbReference type="eggNOG" id="KOG3896">
    <property type="taxonomic scope" value="Eukaryota"/>
</dbReference>
<reference evidence="15" key="1">
    <citation type="journal article" date="2016" name="Nat. Commun.">
        <title>Genome analysis of three Pneumocystis species reveals adaptation mechanisms to life exclusively in mammalian hosts.</title>
        <authorList>
            <person name="Ma L."/>
            <person name="Chen Z."/>
            <person name="Huang D.W."/>
            <person name="Kutty G."/>
            <person name="Ishihara M."/>
            <person name="Wang H."/>
            <person name="Abouelleil A."/>
            <person name="Bishop L."/>
            <person name="Davey E."/>
            <person name="Deng R."/>
            <person name="Deng X."/>
            <person name="Fan L."/>
            <person name="Fantoni G."/>
            <person name="Fitzgerald M."/>
            <person name="Gogineni E."/>
            <person name="Goldberg J.M."/>
            <person name="Handley G."/>
            <person name="Hu X."/>
            <person name="Huber C."/>
            <person name="Jiao X."/>
            <person name="Jones K."/>
            <person name="Levin J.Z."/>
            <person name="Liu Y."/>
            <person name="Macdonald P."/>
            <person name="Melnikov A."/>
            <person name="Raley C."/>
            <person name="Sassi M."/>
            <person name="Sherman B.T."/>
            <person name="Song X."/>
            <person name="Sykes S."/>
            <person name="Tran B."/>
            <person name="Walsh L."/>
            <person name="Xia Y."/>
            <person name="Yang J."/>
            <person name="Young S."/>
            <person name="Zeng Q."/>
            <person name="Zheng X."/>
            <person name="Stephens R."/>
            <person name="Nusbaum C."/>
            <person name="Birren B.W."/>
            <person name="Azadi P."/>
            <person name="Lempicki R.A."/>
            <person name="Cuomo C.A."/>
            <person name="Kovacs J.A."/>
        </authorList>
    </citation>
    <scope>NUCLEOTIDE SEQUENCE [LARGE SCALE GENOMIC DNA]</scope>
    <source>
        <strain evidence="15">RU7</strain>
    </source>
</reference>
<name>A0A0W4ZWP7_PNEJ7</name>
<dbReference type="GO" id="GO:0001725">
    <property type="term" value="C:stress fiber"/>
    <property type="evidence" value="ECO:0007669"/>
    <property type="project" value="UniProtKB-SubCell"/>
</dbReference>
<dbReference type="EMBL" id="LFWA01000001">
    <property type="protein sequence ID" value="KTW32783.1"/>
    <property type="molecule type" value="Genomic_DNA"/>
</dbReference>
<evidence type="ECO:0000256" key="5">
    <source>
        <dbReference type="ARBA" id="ARBA00022499"/>
    </source>
</evidence>
<evidence type="ECO:0000256" key="8">
    <source>
        <dbReference type="ARBA" id="ARBA00022990"/>
    </source>
</evidence>
<keyword evidence="10" id="KW-0206">Cytoskeleton</keyword>
<dbReference type="GeneID" id="28938790"/>
<dbReference type="OrthoDB" id="283815at2759"/>
<keyword evidence="4" id="KW-0963">Cytoplasm</keyword>
<evidence type="ECO:0000313" key="15">
    <source>
        <dbReference type="Proteomes" id="UP000053447"/>
    </source>
</evidence>
<dbReference type="AlphaFoldDB" id="A0A0W4ZWP7"/>
<dbReference type="GO" id="GO:0005869">
    <property type="term" value="C:dynactin complex"/>
    <property type="evidence" value="ECO:0007669"/>
    <property type="project" value="InterPro"/>
</dbReference>
<evidence type="ECO:0000256" key="10">
    <source>
        <dbReference type="ARBA" id="ARBA00023212"/>
    </source>
</evidence>
<dbReference type="RefSeq" id="XP_018231475.1">
    <property type="nucleotide sequence ID" value="XM_018372535.1"/>
</dbReference>
<dbReference type="PANTHER" id="PTHR13034:SF2">
    <property type="entry name" value="DYNACTIN SUBUNIT 4"/>
    <property type="match status" value="1"/>
</dbReference>
<evidence type="ECO:0000256" key="7">
    <source>
        <dbReference type="ARBA" id="ARBA00022843"/>
    </source>
</evidence>
<keyword evidence="15" id="KW-1185">Reference proteome</keyword>
<dbReference type="InterPro" id="IPR008603">
    <property type="entry name" value="DCTN4"/>
</dbReference>
<evidence type="ECO:0000256" key="12">
    <source>
        <dbReference type="ARBA" id="ARBA00034864"/>
    </source>
</evidence>
<evidence type="ECO:0000313" key="14">
    <source>
        <dbReference type="EMBL" id="KTW32783.1"/>
    </source>
</evidence>
<dbReference type="Pfam" id="PF05502">
    <property type="entry name" value="Dynactin_p62"/>
    <property type="match status" value="2"/>
</dbReference>
<comment type="subcellular location">
    <subcellularLocation>
        <location evidence="1">Cytoplasm</location>
        <location evidence="1">Cytoskeleton</location>
        <location evidence="1">Microtubule organizing center</location>
        <location evidence="1">Centrosome</location>
    </subcellularLocation>
    <subcellularLocation>
        <location evidence="2">Cytoplasm</location>
        <location evidence="2">Cytoskeleton</location>
        <location evidence="2">Stress fiber</location>
    </subcellularLocation>
    <subcellularLocation>
        <location evidence="3">Cytoplasm</location>
        <location evidence="3">Myofibril</location>
    </subcellularLocation>
</comment>
<dbReference type="PANTHER" id="PTHR13034">
    <property type="entry name" value="DYNACTIN P62 SUBUNIT"/>
    <property type="match status" value="1"/>
</dbReference>
<keyword evidence="6" id="KW-0597">Phosphoprotein</keyword>
<dbReference type="STRING" id="1408657.A0A0W4ZWP7"/>
<evidence type="ECO:0000256" key="1">
    <source>
        <dbReference type="ARBA" id="ARBA00004300"/>
    </source>
</evidence>
<evidence type="ECO:0000256" key="9">
    <source>
        <dbReference type="ARBA" id="ARBA00023054"/>
    </source>
</evidence>
<proteinExistence type="inferred from homology"/>
<keyword evidence="5" id="KW-1017">Isopeptide bond</keyword>
<organism evidence="14 15">
    <name type="scientific">Pneumocystis jirovecii (strain RU7)</name>
    <name type="common">Human pneumocystis pneumonia agent</name>
    <dbReference type="NCBI Taxonomy" id="1408657"/>
    <lineage>
        <taxon>Eukaryota</taxon>
        <taxon>Fungi</taxon>
        <taxon>Dikarya</taxon>
        <taxon>Ascomycota</taxon>
        <taxon>Taphrinomycotina</taxon>
        <taxon>Pneumocystomycetes</taxon>
        <taxon>Pneumocystaceae</taxon>
        <taxon>Pneumocystis</taxon>
    </lineage>
</organism>
<evidence type="ECO:0000256" key="6">
    <source>
        <dbReference type="ARBA" id="ARBA00022553"/>
    </source>
</evidence>
<evidence type="ECO:0000256" key="2">
    <source>
        <dbReference type="ARBA" id="ARBA00004529"/>
    </source>
</evidence>
<comment type="subunit">
    <text evidence="13">Subunit of dynactin, a multiprotein complex part of a tripartite complex with dynein and a adapter, such as BICDL1, BICD2 or HOOK3. The dynactin complex is built around ACTR1A/ACTB filament and consists of an actin-related filament composed of a shoulder domain, a pointed end and a barbed end. Its length is defined by its flexible shoulder domain. The soulder is composed of 2 DCTN1 subunits, 4 DCTN2 and 2 DCTN3. The 4 DCNT2 (via N-terminus) bind the ACTR1A filament and act as molecular rulers to determine the length. The pointed end is important for binding dynein-dynactin cargo adapters. Consists of 4 subunits: ACTR10, DCNT4, DCTN5 and DCTN6. The barbed end is composed of a CAPZA1:CAPZB heterodimers, which binds ACTR1A/ACTB filament and dynactin and stabilizes dynactin. Interacts with ATP7B, but not ATP7A, in a copper-dependent manner. Interacts with ANK2; this interaction is required for localization at costameres. Interacts with N4BP2L1.</text>
</comment>
<keyword evidence="7" id="KW-0832">Ubl conjugation</keyword>
<dbReference type="Proteomes" id="UP000053447">
    <property type="component" value="Unassembled WGS sequence"/>
</dbReference>
<keyword evidence="9" id="KW-0175">Coiled coil</keyword>
<keyword evidence="8" id="KW-0007">Acetylation</keyword>
<protein>
    <recommendedName>
        <fullName evidence="12">Dynactin subunit 4</fullName>
    </recommendedName>
</protein>
<comment type="similarity">
    <text evidence="11">Belongs to the dynactin subunit 4 family.</text>
</comment>
<gene>
    <name evidence="14" type="ORF">T551_00268</name>
</gene>
<dbReference type="VEuPathDB" id="FungiDB:T551_00268"/>
<sequence>MTVFPYIHIYCPCSDSSIDLQENNPFSNPLGILDDRINTENPRSSFSHHPLQNLYFCEECYAIRCPRCIQEETISYFCPNCLFEYTIRFHANMHRCLRNCFQCPICFSSLSIIELQENINKEQLNPNLHSYVMECPYCQWTSAEINMIFEKPTGLNTQLKNLSIESSRKKLFYNKLKAYYEEMHGTLKLHTNDHPGISKLTNIYGKINKKKAFENKKKSNVFNFNNNHQDLQDDQEIIKKMSEIRNLDEIATVKQRLYQLNHVIFKNDLKPIPYLLRTKRLKRCRSCKNILINPESKPISTKFHVKLIAINFLPTISLKCFPGPISNCSLGKLSPNVTNLFLLTVTNPFYEKIKVFLATPQQTSGKYNHNVTILCPEFEVSGNKNTLDNNSTIKSTTKDPTKMPLSGTLWEREKNSTTVVLEIIPSEILSNDLNFNDDIVEISIFVKIIREVSLDKNEFKYINTDIKESTVSKEIGFWGIIGLGKVLHST</sequence>
<evidence type="ECO:0000256" key="4">
    <source>
        <dbReference type="ARBA" id="ARBA00022490"/>
    </source>
</evidence>
<accession>A0A0W4ZWP7</accession>